<reference evidence="1" key="1">
    <citation type="submission" date="2023-04" db="EMBL/GenBank/DDBJ databases">
        <title>Genome dynamics across the evolutionary transition to endosymbiosis.</title>
        <authorList>
            <person name="Siozios S."/>
            <person name="Nadal-Jimenez P."/>
            <person name="Azagi T."/>
            <person name="Sprong H."/>
            <person name="Frost C.L."/>
            <person name="Parratt S.R."/>
            <person name="Taylor G."/>
            <person name="Brettell L."/>
            <person name="Lew K.C."/>
            <person name="Croft L."/>
            <person name="King K.C."/>
            <person name="Brockhurst M.A."/>
            <person name="Hypsa V."/>
            <person name="Novakova E."/>
            <person name="Darby A.C."/>
            <person name="Hurst G.D.D."/>
        </authorList>
    </citation>
    <scope>NUCLEOTIDE SEQUENCE</scope>
    <source>
        <strain evidence="1">AIh</strain>
    </source>
</reference>
<dbReference type="RefSeq" id="WP_280630087.1">
    <property type="nucleotide sequence ID" value="NZ_CP123498.1"/>
</dbReference>
<name>A0AA95GGM4_9GAMM</name>
<organism evidence="1 2">
    <name type="scientific">Arsenophonus nasoniae</name>
    <name type="common">son-killer infecting Nasonia vitripennis</name>
    <dbReference type="NCBI Taxonomy" id="638"/>
    <lineage>
        <taxon>Bacteria</taxon>
        <taxon>Pseudomonadati</taxon>
        <taxon>Pseudomonadota</taxon>
        <taxon>Gammaproteobacteria</taxon>
        <taxon>Enterobacterales</taxon>
        <taxon>Morganellaceae</taxon>
        <taxon>Arsenophonus</taxon>
    </lineage>
</organism>
<dbReference type="Proteomes" id="UP001177597">
    <property type="component" value="Chromosome"/>
</dbReference>
<gene>
    <name evidence="1" type="ORF">QE207_08945</name>
</gene>
<proteinExistence type="predicted"/>
<accession>A0AA95GGM4</accession>
<evidence type="ECO:0008006" key="3">
    <source>
        <dbReference type="Google" id="ProtNLM"/>
    </source>
</evidence>
<evidence type="ECO:0000313" key="2">
    <source>
        <dbReference type="Proteomes" id="UP001177597"/>
    </source>
</evidence>
<dbReference type="EMBL" id="CP123498">
    <property type="protein sequence ID" value="WGL96639.1"/>
    <property type="molecule type" value="Genomic_DNA"/>
</dbReference>
<dbReference type="PROSITE" id="PS51257">
    <property type="entry name" value="PROKAR_LIPOPROTEIN"/>
    <property type="match status" value="1"/>
</dbReference>
<sequence length="108" mass="12296">MKKFLGFLLIIQVLFTSACSDEKSKIEEYKTNFAKYCTSSARGSEGNISFITNVCNCAFDKIVKKYGINKFIQLDNQLKDNGYTPPEVEQNMVRIVESCLAELKKNSY</sequence>
<dbReference type="AlphaFoldDB" id="A0AA95GGM4"/>
<protein>
    <recommendedName>
        <fullName evidence="3">Lipoprotein</fullName>
    </recommendedName>
</protein>
<evidence type="ECO:0000313" key="1">
    <source>
        <dbReference type="EMBL" id="WGL96639.1"/>
    </source>
</evidence>